<keyword evidence="4" id="KW-1185">Reference proteome</keyword>
<comment type="caution">
    <text evidence="3">The sequence shown here is derived from an EMBL/GenBank/DDBJ whole genome shotgun (WGS) entry which is preliminary data.</text>
</comment>
<evidence type="ECO:0000256" key="1">
    <source>
        <dbReference type="SAM" id="SignalP"/>
    </source>
</evidence>
<protein>
    <recommendedName>
        <fullName evidence="2">PrcB C-terminal domain-containing protein</fullName>
    </recommendedName>
</protein>
<dbReference type="Pfam" id="PF14343">
    <property type="entry name" value="PrcB_C"/>
    <property type="match status" value="1"/>
</dbReference>
<sequence length="164" mass="17536">MKLRYSRVGFVVSVLLFAGCAATVSRSETSEGAPLARQVTQSDHCGLTAPGVVYVERYEQLERLSRLPAQNLALESLATVDFEREHLVLVGLGQKPTGGYGVTLDSSAIIDGVLELAVNVRQPSSGTMVTQALTTPCAVIAVSPDAWDRVRVSGAGMETMTRKR</sequence>
<dbReference type="PROSITE" id="PS51257">
    <property type="entry name" value="PROKAR_LIPOPROTEIN"/>
    <property type="match status" value="1"/>
</dbReference>
<proteinExistence type="predicted"/>
<feature type="domain" description="PrcB C-terminal" evidence="2">
    <location>
        <begin position="88"/>
        <end position="142"/>
    </location>
</feature>
<evidence type="ECO:0000313" key="3">
    <source>
        <dbReference type="EMBL" id="EON93826.1"/>
    </source>
</evidence>
<dbReference type="Proteomes" id="UP000016540">
    <property type="component" value="Unassembled WGS sequence"/>
</dbReference>
<dbReference type="InterPro" id="IPR025748">
    <property type="entry name" value="PrcB_C_dom"/>
</dbReference>
<reference evidence="3 4" key="1">
    <citation type="journal article" date="2013" name="Genome Announc.">
        <title>Draft Genome Sequence of the Moderately Halophilic Bacterium Marinobacter lipolyticus Strain SM19.</title>
        <authorList>
            <person name="Papke R.T."/>
            <person name="de la Haba R.R."/>
            <person name="Infante-Dominguez C."/>
            <person name="Perez D."/>
            <person name="Sanchez-Porro C."/>
            <person name="Lapierre P."/>
            <person name="Ventosa A."/>
        </authorList>
    </citation>
    <scope>NUCLEOTIDE SEQUENCE [LARGE SCALE GENOMIC DNA]</scope>
    <source>
        <strain evidence="3 4">SM19</strain>
    </source>
</reference>
<dbReference type="STRING" id="1318628.MARLIPOL_01940"/>
<dbReference type="EMBL" id="ASAD01000004">
    <property type="protein sequence ID" value="EON93826.1"/>
    <property type="molecule type" value="Genomic_DNA"/>
</dbReference>
<dbReference type="PATRIC" id="fig|1318628.3.peg.385"/>
<keyword evidence="1" id="KW-0732">Signal</keyword>
<evidence type="ECO:0000313" key="4">
    <source>
        <dbReference type="Proteomes" id="UP000016540"/>
    </source>
</evidence>
<feature type="chain" id="PRO_5004462554" description="PrcB C-terminal domain-containing protein" evidence="1">
    <location>
        <begin position="22"/>
        <end position="164"/>
    </location>
</feature>
<accession>R8B5J4</accession>
<gene>
    <name evidence="3" type="ORF">MARLIPOL_01940</name>
</gene>
<dbReference type="AlphaFoldDB" id="R8B5J4"/>
<dbReference type="OrthoDB" id="7063364at2"/>
<evidence type="ECO:0000259" key="2">
    <source>
        <dbReference type="Pfam" id="PF14343"/>
    </source>
</evidence>
<dbReference type="eggNOG" id="ENOG503349V">
    <property type="taxonomic scope" value="Bacteria"/>
</dbReference>
<organism evidence="3 4">
    <name type="scientific">Marinobacter lipolyticus SM19</name>
    <dbReference type="NCBI Taxonomy" id="1318628"/>
    <lineage>
        <taxon>Bacteria</taxon>
        <taxon>Pseudomonadati</taxon>
        <taxon>Pseudomonadota</taxon>
        <taxon>Gammaproteobacteria</taxon>
        <taxon>Pseudomonadales</taxon>
        <taxon>Marinobacteraceae</taxon>
        <taxon>Marinobacter</taxon>
    </lineage>
</organism>
<dbReference type="HOGENOM" id="CLU_137326_0_0_6"/>
<name>R8B5J4_9GAMM</name>
<feature type="signal peptide" evidence="1">
    <location>
        <begin position="1"/>
        <end position="21"/>
    </location>
</feature>
<dbReference type="RefSeq" id="WP_012136380.1">
    <property type="nucleotide sequence ID" value="NZ_KE007306.1"/>
</dbReference>